<dbReference type="Gene3D" id="2.60.40.2250">
    <property type="match status" value="1"/>
</dbReference>
<dbReference type="PANTHER" id="PTHR33490">
    <property type="entry name" value="BLR5614 PROTEIN-RELATED"/>
    <property type="match status" value="1"/>
</dbReference>
<sequence>MRFLIRTHLSYAATQPCDLLLQIEAMQDAVQRIVHSEISFDPVSVHHNIEGEQGLGTRKWIEAGPDFDCHYQAQVEVTRNNGSLATLLQTPRTQIPANVVQYLMPSRYCHSELFLDFVSSEFGDSQGGVLVEAMRNWINTNFTYDNGASNAGTTASDSFQSLAGVCRDYAHVMIAFARAAGIPARFVSVYAPDVVPQDFHAVVEVYLDGGWHLLDPTGMAKPSDMVRICVGRDAADASFMTSYGWMDLRKQTVEVHRIAS</sequence>
<organism evidence="2 3">
    <name type="scientific">Sulfitobacter guttiformis</name>
    <dbReference type="NCBI Taxonomy" id="74349"/>
    <lineage>
        <taxon>Bacteria</taxon>
        <taxon>Pseudomonadati</taxon>
        <taxon>Pseudomonadota</taxon>
        <taxon>Alphaproteobacteria</taxon>
        <taxon>Rhodobacterales</taxon>
        <taxon>Roseobacteraceae</taxon>
        <taxon>Sulfitobacter</taxon>
    </lineage>
</organism>
<dbReference type="InterPro" id="IPR038765">
    <property type="entry name" value="Papain-like_cys_pep_sf"/>
</dbReference>
<dbReference type="OrthoDB" id="5438043at2"/>
<dbReference type="SMART" id="SM00460">
    <property type="entry name" value="TGc"/>
    <property type="match status" value="1"/>
</dbReference>
<dbReference type="STRING" id="1443111.Z949_4071"/>
<dbReference type="Proteomes" id="UP000284407">
    <property type="component" value="Unassembled WGS sequence"/>
</dbReference>
<evidence type="ECO:0000313" key="2">
    <source>
        <dbReference type="EMBL" id="RKE97435.1"/>
    </source>
</evidence>
<accession>A0A420DT57</accession>
<keyword evidence="3" id="KW-1185">Reference proteome</keyword>
<dbReference type="Gene3D" id="3.10.620.30">
    <property type="match status" value="1"/>
</dbReference>
<dbReference type="SUPFAM" id="SSF54001">
    <property type="entry name" value="Cysteine proteinases"/>
    <property type="match status" value="1"/>
</dbReference>
<proteinExistence type="predicted"/>
<dbReference type="EMBL" id="RAQK01000001">
    <property type="protein sequence ID" value="RKE97435.1"/>
    <property type="molecule type" value="Genomic_DNA"/>
</dbReference>
<protein>
    <submittedName>
        <fullName evidence="2">Transglutaminase superfamily protein</fullName>
    </submittedName>
</protein>
<dbReference type="RefSeq" id="WP_025064358.1">
    <property type="nucleotide sequence ID" value="NZ_RAQK01000001.1"/>
</dbReference>
<dbReference type="Pfam" id="PF01841">
    <property type="entry name" value="Transglut_core"/>
    <property type="match status" value="1"/>
</dbReference>
<evidence type="ECO:0000259" key="1">
    <source>
        <dbReference type="SMART" id="SM00460"/>
    </source>
</evidence>
<name>A0A420DT57_9RHOB</name>
<reference evidence="2 3" key="1">
    <citation type="submission" date="2018-09" db="EMBL/GenBank/DDBJ databases">
        <title>Genomic Encyclopedia of Archaeal and Bacterial Type Strains, Phase II (KMG-II): from individual species to whole genera.</title>
        <authorList>
            <person name="Goeker M."/>
        </authorList>
    </citation>
    <scope>NUCLEOTIDE SEQUENCE [LARGE SCALE GENOMIC DNA]</scope>
    <source>
        <strain evidence="2 3">DSM 11458</strain>
    </source>
</reference>
<dbReference type="PANTHER" id="PTHR33490:SF12">
    <property type="entry name" value="BLL5557 PROTEIN"/>
    <property type="match status" value="1"/>
</dbReference>
<gene>
    <name evidence="2" type="ORF">C8N30_2039</name>
</gene>
<evidence type="ECO:0000313" key="3">
    <source>
        <dbReference type="Proteomes" id="UP000284407"/>
    </source>
</evidence>
<feature type="domain" description="Transglutaminase-like" evidence="1">
    <location>
        <begin position="158"/>
        <end position="218"/>
    </location>
</feature>
<dbReference type="InterPro" id="IPR002931">
    <property type="entry name" value="Transglutaminase-like"/>
</dbReference>
<dbReference type="AlphaFoldDB" id="A0A420DT57"/>
<comment type="caution">
    <text evidence="2">The sequence shown here is derived from an EMBL/GenBank/DDBJ whole genome shotgun (WGS) entry which is preliminary data.</text>
</comment>